<dbReference type="EMBL" id="BAAAQN010000055">
    <property type="protein sequence ID" value="GAA2052864.1"/>
    <property type="molecule type" value="Genomic_DNA"/>
</dbReference>
<protein>
    <recommendedName>
        <fullName evidence="3">Tetratricopeptide repeat protein</fullName>
    </recommendedName>
</protein>
<comment type="caution">
    <text evidence="1">The sequence shown here is derived from an EMBL/GenBank/DDBJ whole genome shotgun (WGS) entry which is preliminary data.</text>
</comment>
<dbReference type="RefSeq" id="WP_344670052.1">
    <property type="nucleotide sequence ID" value="NZ_BAAAQN010000055.1"/>
</dbReference>
<accession>A0ABP5GRT1</accession>
<keyword evidence="2" id="KW-1185">Reference proteome</keyword>
<gene>
    <name evidence="1" type="ORF">GCM10009839_70650</name>
</gene>
<organism evidence="1 2">
    <name type="scientific">Catenulispora yoronensis</name>
    <dbReference type="NCBI Taxonomy" id="450799"/>
    <lineage>
        <taxon>Bacteria</taxon>
        <taxon>Bacillati</taxon>
        <taxon>Actinomycetota</taxon>
        <taxon>Actinomycetes</taxon>
        <taxon>Catenulisporales</taxon>
        <taxon>Catenulisporaceae</taxon>
        <taxon>Catenulispora</taxon>
    </lineage>
</organism>
<evidence type="ECO:0000313" key="2">
    <source>
        <dbReference type="Proteomes" id="UP001500751"/>
    </source>
</evidence>
<name>A0ABP5GRT1_9ACTN</name>
<dbReference type="Proteomes" id="UP001500751">
    <property type="component" value="Unassembled WGS sequence"/>
</dbReference>
<evidence type="ECO:0008006" key="3">
    <source>
        <dbReference type="Google" id="ProtNLM"/>
    </source>
</evidence>
<evidence type="ECO:0000313" key="1">
    <source>
        <dbReference type="EMBL" id="GAA2052864.1"/>
    </source>
</evidence>
<reference evidence="2" key="1">
    <citation type="journal article" date="2019" name="Int. J. Syst. Evol. Microbiol.">
        <title>The Global Catalogue of Microorganisms (GCM) 10K type strain sequencing project: providing services to taxonomists for standard genome sequencing and annotation.</title>
        <authorList>
            <consortium name="The Broad Institute Genomics Platform"/>
            <consortium name="The Broad Institute Genome Sequencing Center for Infectious Disease"/>
            <person name="Wu L."/>
            <person name="Ma J."/>
        </authorList>
    </citation>
    <scope>NUCLEOTIDE SEQUENCE [LARGE SCALE GENOMIC DNA]</scope>
    <source>
        <strain evidence="2">JCM 16014</strain>
    </source>
</reference>
<sequence>MIADDAYIARRLSVAGDWDAALGVLGPDGDAALRAEIAVERWFFRMEDHDEAEKAVAALDPGSWTAQLLNGRMTYSRLLFRRDPRPGDRADSEASYRAAVAAAQDETQRGWAEFHWAVLLDNVDADFDAAAPHYDTAFDIALSNGDLLLESIVIRHTARKQADDDERIAMFRRSLHLRCAVGIRPQILAAQAALAYNLPEDDPERAMLMEIFRAGAEELRIAWLLSDDDEE</sequence>
<proteinExistence type="predicted"/>